<dbReference type="Gene3D" id="2.60.40.770">
    <property type="match status" value="1"/>
</dbReference>
<name>A0A8X6J4M1_TRICU</name>
<dbReference type="SUPFAM" id="SSF81296">
    <property type="entry name" value="E set domains"/>
    <property type="match status" value="1"/>
</dbReference>
<proteinExistence type="predicted"/>
<dbReference type="EMBL" id="BMAO01017991">
    <property type="protein sequence ID" value="GFR19875.1"/>
    <property type="molecule type" value="Genomic_DNA"/>
</dbReference>
<evidence type="ECO:0000313" key="3">
    <source>
        <dbReference type="Proteomes" id="UP000887116"/>
    </source>
</evidence>
<comment type="caution">
    <text evidence="2">The sequence shown here is derived from an EMBL/GenBank/DDBJ whole genome shotgun (WGS) entry which is preliminary data.</text>
</comment>
<keyword evidence="1" id="KW-0732">Signal</keyword>
<feature type="signal peptide" evidence="1">
    <location>
        <begin position="1"/>
        <end position="21"/>
    </location>
</feature>
<evidence type="ECO:0000256" key="1">
    <source>
        <dbReference type="SAM" id="SignalP"/>
    </source>
</evidence>
<accession>A0A8X6J4M1</accession>
<keyword evidence="3" id="KW-1185">Reference proteome</keyword>
<gene>
    <name evidence="2" type="primary">AVEN_225944_1</name>
    <name evidence="2" type="ORF">TNCT_692551</name>
</gene>
<sequence>MGKVQRRVLFLLAQLIMQSDSFQDCEGIKNGITDFSVDVLDCEYIQMCAIPVGTTLYIKTTFVPHQNLKELKSRVSSKMGVLMVPKGPSRPVCANSISKETGQCDKEEGLVQGRSYVYIEEFPIRPQYRELQMMIRVEFYIGYRPSNNNTILCYEIPVLVTSDS</sequence>
<dbReference type="AlphaFoldDB" id="A0A8X6J4M1"/>
<dbReference type="Proteomes" id="UP000887116">
    <property type="component" value="Unassembled WGS sequence"/>
</dbReference>
<organism evidence="2 3">
    <name type="scientific">Trichonephila clavata</name>
    <name type="common">Joro spider</name>
    <name type="synonym">Nephila clavata</name>
    <dbReference type="NCBI Taxonomy" id="2740835"/>
    <lineage>
        <taxon>Eukaryota</taxon>
        <taxon>Metazoa</taxon>
        <taxon>Ecdysozoa</taxon>
        <taxon>Arthropoda</taxon>
        <taxon>Chelicerata</taxon>
        <taxon>Arachnida</taxon>
        <taxon>Araneae</taxon>
        <taxon>Araneomorphae</taxon>
        <taxon>Entelegynae</taxon>
        <taxon>Araneoidea</taxon>
        <taxon>Nephilidae</taxon>
        <taxon>Trichonephila</taxon>
    </lineage>
</organism>
<dbReference type="InterPro" id="IPR014756">
    <property type="entry name" value="Ig_E-set"/>
</dbReference>
<reference evidence="2" key="1">
    <citation type="submission" date="2020-07" db="EMBL/GenBank/DDBJ databases">
        <title>Multicomponent nature underlies the extraordinary mechanical properties of spider dragline silk.</title>
        <authorList>
            <person name="Kono N."/>
            <person name="Nakamura H."/>
            <person name="Mori M."/>
            <person name="Yoshida Y."/>
            <person name="Ohtoshi R."/>
            <person name="Malay A.D."/>
            <person name="Moran D.A.P."/>
            <person name="Tomita M."/>
            <person name="Numata K."/>
            <person name="Arakawa K."/>
        </authorList>
    </citation>
    <scope>NUCLEOTIDE SEQUENCE</scope>
</reference>
<dbReference type="OrthoDB" id="6332846at2759"/>
<feature type="chain" id="PRO_5036451832" description="MD-2-related lipid-recognition domain-containing protein" evidence="1">
    <location>
        <begin position="22"/>
        <end position="164"/>
    </location>
</feature>
<evidence type="ECO:0008006" key="4">
    <source>
        <dbReference type="Google" id="ProtNLM"/>
    </source>
</evidence>
<protein>
    <recommendedName>
        <fullName evidence="4">MD-2-related lipid-recognition domain-containing protein</fullName>
    </recommendedName>
</protein>
<evidence type="ECO:0000313" key="2">
    <source>
        <dbReference type="EMBL" id="GFR19875.1"/>
    </source>
</evidence>